<keyword evidence="2" id="KW-1185">Reference proteome</keyword>
<protein>
    <submittedName>
        <fullName evidence="1">Uncharacterized protein</fullName>
    </submittedName>
</protein>
<evidence type="ECO:0000313" key="1">
    <source>
        <dbReference type="EMBL" id="EFX65101.1"/>
    </source>
</evidence>
<dbReference type="Proteomes" id="UP000000305">
    <property type="component" value="Unassembled WGS sequence"/>
</dbReference>
<organism evidence="1 2">
    <name type="scientific">Daphnia pulex</name>
    <name type="common">Water flea</name>
    <dbReference type="NCBI Taxonomy" id="6669"/>
    <lineage>
        <taxon>Eukaryota</taxon>
        <taxon>Metazoa</taxon>
        <taxon>Ecdysozoa</taxon>
        <taxon>Arthropoda</taxon>
        <taxon>Crustacea</taxon>
        <taxon>Branchiopoda</taxon>
        <taxon>Diplostraca</taxon>
        <taxon>Cladocera</taxon>
        <taxon>Anomopoda</taxon>
        <taxon>Daphniidae</taxon>
        <taxon>Daphnia</taxon>
    </lineage>
</organism>
<name>E9HT33_DAPPU</name>
<evidence type="ECO:0000313" key="2">
    <source>
        <dbReference type="Proteomes" id="UP000000305"/>
    </source>
</evidence>
<dbReference type="AlphaFoldDB" id="E9HT33"/>
<sequence length="154" mass="17470">MDPRDVLRLPVHLLEQYENLSQENQDVMNKVLPKRNGLIVEFNEVITGMLGCNTNAGVLGSVEQAKRTLCYLLKYVTKPTTELTTSISLIQQARRTVENYPSVAEDTGTEKRTAMHILNQVFVVEAIKYAVQHTKYQKSIEGYEDEDFSSLPGY</sequence>
<dbReference type="KEGG" id="dpx:DAPPUDRAFT_333526"/>
<dbReference type="HOGENOM" id="CLU_1706040_0_0_1"/>
<gene>
    <name evidence="1" type="ORF">DAPPUDRAFT_333526</name>
</gene>
<accession>E9HT33</accession>
<reference evidence="1 2" key="1">
    <citation type="journal article" date="2011" name="Science">
        <title>The ecoresponsive genome of Daphnia pulex.</title>
        <authorList>
            <person name="Colbourne J.K."/>
            <person name="Pfrender M.E."/>
            <person name="Gilbert D."/>
            <person name="Thomas W.K."/>
            <person name="Tucker A."/>
            <person name="Oakley T.H."/>
            <person name="Tokishita S."/>
            <person name="Aerts A."/>
            <person name="Arnold G.J."/>
            <person name="Basu M.K."/>
            <person name="Bauer D.J."/>
            <person name="Caceres C.E."/>
            <person name="Carmel L."/>
            <person name="Casola C."/>
            <person name="Choi J.H."/>
            <person name="Detter J.C."/>
            <person name="Dong Q."/>
            <person name="Dusheyko S."/>
            <person name="Eads B.D."/>
            <person name="Frohlich T."/>
            <person name="Geiler-Samerotte K.A."/>
            <person name="Gerlach D."/>
            <person name="Hatcher P."/>
            <person name="Jogdeo S."/>
            <person name="Krijgsveld J."/>
            <person name="Kriventseva E.V."/>
            <person name="Kultz D."/>
            <person name="Laforsch C."/>
            <person name="Lindquist E."/>
            <person name="Lopez J."/>
            <person name="Manak J.R."/>
            <person name="Muller J."/>
            <person name="Pangilinan J."/>
            <person name="Patwardhan R.P."/>
            <person name="Pitluck S."/>
            <person name="Pritham E.J."/>
            <person name="Rechtsteiner A."/>
            <person name="Rho M."/>
            <person name="Rogozin I.B."/>
            <person name="Sakarya O."/>
            <person name="Salamov A."/>
            <person name="Schaack S."/>
            <person name="Shapiro H."/>
            <person name="Shiga Y."/>
            <person name="Skalitzky C."/>
            <person name="Smith Z."/>
            <person name="Souvorov A."/>
            <person name="Sung W."/>
            <person name="Tang Z."/>
            <person name="Tsuchiya D."/>
            <person name="Tu H."/>
            <person name="Vos H."/>
            <person name="Wang M."/>
            <person name="Wolf Y.I."/>
            <person name="Yamagata H."/>
            <person name="Yamada T."/>
            <person name="Ye Y."/>
            <person name="Shaw J.R."/>
            <person name="Andrews J."/>
            <person name="Crease T.J."/>
            <person name="Tang H."/>
            <person name="Lucas S.M."/>
            <person name="Robertson H.M."/>
            <person name="Bork P."/>
            <person name="Koonin E.V."/>
            <person name="Zdobnov E.M."/>
            <person name="Grigoriev I.V."/>
            <person name="Lynch M."/>
            <person name="Boore J.L."/>
        </authorList>
    </citation>
    <scope>NUCLEOTIDE SEQUENCE [LARGE SCALE GENOMIC DNA]</scope>
</reference>
<proteinExistence type="predicted"/>
<dbReference type="OrthoDB" id="10563363at2759"/>
<dbReference type="InParanoid" id="E9HT33"/>
<dbReference type="EMBL" id="GL732763">
    <property type="protein sequence ID" value="EFX65101.1"/>
    <property type="molecule type" value="Genomic_DNA"/>
</dbReference>